<proteinExistence type="predicted"/>
<dbReference type="EMBL" id="LSRX01000402">
    <property type="protein sequence ID" value="OLP98298.1"/>
    <property type="molecule type" value="Genomic_DNA"/>
</dbReference>
<protein>
    <submittedName>
        <fullName evidence="2">Uncharacterized protein</fullName>
    </submittedName>
</protein>
<sequence>MRQVCLYRNTFLSVHEEMEEEALAGPGRQRSQSADLTPSVTQEASSAAKTRVLDGLLARAAEAFCWDTDDIAKECGFAADLEVFPRRSVEPVMIPGSYGHPEASVDEVILRLSGLEITVRRTDPGSDYGFEVVNQEPAGLPSSSSSRPPVEQRSSTAEVLAAVTAAELSALELPELEHLARSLRDTGSSWTPRARIARAFRAGLSAGQKLRGEVRYTVGSLALGLRPCIYVAIRSPAYPAGFWSRSYSSFRRETQNASGSFYQEVISHSFPSRAEADAYVLGAGVPWPTTEL</sequence>
<evidence type="ECO:0000313" key="2">
    <source>
        <dbReference type="EMBL" id="OLP98298.1"/>
    </source>
</evidence>
<comment type="caution">
    <text evidence="2">The sequence shown here is derived from an EMBL/GenBank/DDBJ whole genome shotgun (WGS) entry which is preliminary data.</text>
</comment>
<reference evidence="2 3" key="1">
    <citation type="submission" date="2016-02" db="EMBL/GenBank/DDBJ databases">
        <title>Genome analysis of coral dinoflagellate symbionts highlights evolutionary adaptations to a symbiotic lifestyle.</title>
        <authorList>
            <person name="Aranda M."/>
            <person name="Li Y."/>
            <person name="Liew Y.J."/>
            <person name="Baumgarten S."/>
            <person name="Simakov O."/>
            <person name="Wilson M."/>
            <person name="Piel J."/>
            <person name="Ashoor H."/>
            <person name="Bougouffa S."/>
            <person name="Bajic V.B."/>
            <person name="Ryu T."/>
            <person name="Ravasi T."/>
            <person name="Bayer T."/>
            <person name="Micklem G."/>
            <person name="Kim H."/>
            <person name="Bhak J."/>
            <person name="Lajeunesse T.C."/>
            <person name="Voolstra C.R."/>
        </authorList>
    </citation>
    <scope>NUCLEOTIDE SEQUENCE [LARGE SCALE GENOMIC DNA]</scope>
    <source>
        <strain evidence="2 3">CCMP2467</strain>
    </source>
</reference>
<gene>
    <name evidence="2" type="ORF">AK812_SmicGene19264</name>
</gene>
<feature type="region of interest" description="Disordered" evidence="1">
    <location>
        <begin position="133"/>
        <end position="154"/>
    </location>
</feature>
<keyword evidence="3" id="KW-1185">Reference proteome</keyword>
<dbReference type="AlphaFoldDB" id="A0A1Q9DT41"/>
<accession>A0A1Q9DT41</accession>
<name>A0A1Q9DT41_SYMMI</name>
<evidence type="ECO:0000313" key="3">
    <source>
        <dbReference type="Proteomes" id="UP000186817"/>
    </source>
</evidence>
<evidence type="ECO:0000256" key="1">
    <source>
        <dbReference type="SAM" id="MobiDB-lite"/>
    </source>
</evidence>
<feature type="compositionally biased region" description="Polar residues" evidence="1">
    <location>
        <begin position="29"/>
        <end position="45"/>
    </location>
</feature>
<feature type="region of interest" description="Disordered" evidence="1">
    <location>
        <begin position="19"/>
        <end position="45"/>
    </location>
</feature>
<organism evidence="2 3">
    <name type="scientific">Symbiodinium microadriaticum</name>
    <name type="common">Dinoflagellate</name>
    <name type="synonym">Zooxanthella microadriatica</name>
    <dbReference type="NCBI Taxonomy" id="2951"/>
    <lineage>
        <taxon>Eukaryota</taxon>
        <taxon>Sar</taxon>
        <taxon>Alveolata</taxon>
        <taxon>Dinophyceae</taxon>
        <taxon>Suessiales</taxon>
        <taxon>Symbiodiniaceae</taxon>
        <taxon>Symbiodinium</taxon>
    </lineage>
</organism>
<dbReference type="Proteomes" id="UP000186817">
    <property type="component" value="Unassembled WGS sequence"/>
</dbReference>